<gene>
    <name evidence="1" type="ORF">B0I29_104364</name>
</gene>
<comment type="caution">
    <text evidence="1">The sequence shown here is derived from an EMBL/GenBank/DDBJ whole genome shotgun (WGS) entry which is preliminary data.</text>
</comment>
<dbReference type="AlphaFoldDB" id="A0A327ZEW8"/>
<evidence type="ECO:0000313" key="2">
    <source>
        <dbReference type="Proteomes" id="UP000249341"/>
    </source>
</evidence>
<proteinExistence type="predicted"/>
<keyword evidence="2" id="KW-1185">Reference proteome</keyword>
<reference evidence="1 2" key="1">
    <citation type="submission" date="2018-06" db="EMBL/GenBank/DDBJ databases">
        <title>Genomic Encyclopedia of Type Strains, Phase III (KMG-III): the genomes of soil and plant-associated and newly described type strains.</title>
        <authorList>
            <person name="Whitman W."/>
        </authorList>
    </citation>
    <scope>NUCLEOTIDE SEQUENCE [LARGE SCALE GENOMIC DNA]</scope>
    <source>
        <strain evidence="1 2">CGMCC 4.7090</strain>
    </source>
</reference>
<evidence type="ECO:0000313" key="1">
    <source>
        <dbReference type="EMBL" id="RAK39825.1"/>
    </source>
</evidence>
<name>A0A327ZEW8_9ACTN</name>
<sequence>MATSEQWWDTFRAACDAVPGPVDLACPNCGHQCLRLVFTGNLDRAVGYAQFWCDNCLQGIGISRTHIPDGAVVQDIRLPEEERVPKIPNFRLAV</sequence>
<accession>A0A327ZEW8</accession>
<dbReference type="Proteomes" id="UP000249341">
    <property type="component" value="Unassembled WGS sequence"/>
</dbReference>
<protein>
    <submittedName>
        <fullName evidence="1">Uncharacterized protein</fullName>
    </submittedName>
</protein>
<organism evidence="1 2">
    <name type="scientific">Actinoplanes lutulentus</name>
    <dbReference type="NCBI Taxonomy" id="1287878"/>
    <lineage>
        <taxon>Bacteria</taxon>
        <taxon>Bacillati</taxon>
        <taxon>Actinomycetota</taxon>
        <taxon>Actinomycetes</taxon>
        <taxon>Micromonosporales</taxon>
        <taxon>Micromonosporaceae</taxon>
        <taxon>Actinoplanes</taxon>
    </lineage>
</organism>
<dbReference type="EMBL" id="QLMJ01000004">
    <property type="protein sequence ID" value="RAK39825.1"/>
    <property type="molecule type" value="Genomic_DNA"/>
</dbReference>